<evidence type="ECO:0000313" key="1">
    <source>
        <dbReference type="EMBL" id="OAK52001.1"/>
    </source>
</evidence>
<organism evidence="1 2">
    <name type="scientific">Rhodococcoides kyotonense</name>
    <dbReference type="NCBI Taxonomy" id="398843"/>
    <lineage>
        <taxon>Bacteria</taxon>
        <taxon>Bacillati</taxon>
        <taxon>Actinomycetota</taxon>
        <taxon>Actinomycetes</taxon>
        <taxon>Mycobacteriales</taxon>
        <taxon>Nocardiaceae</taxon>
        <taxon>Rhodococcoides</taxon>
    </lineage>
</organism>
<name>A0A177Y982_9NOCA</name>
<gene>
    <name evidence="1" type="ORF">A3K89_10070</name>
</gene>
<evidence type="ECO:0008006" key="3">
    <source>
        <dbReference type="Google" id="ProtNLM"/>
    </source>
</evidence>
<accession>A0A177Y982</accession>
<dbReference type="EMBL" id="LVHI01000032">
    <property type="protein sequence ID" value="OAK52001.1"/>
    <property type="molecule type" value="Genomic_DNA"/>
</dbReference>
<protein>
    <recommendedName>
        <fullName evidence="3">Transcriptional regulator, AbiEi antitoxin, Type IV TA system</fullName>
    </recommendedName>
</protein>
<reference evidence="1 2" key="1">
    <citation type="submission" date="2016-03" db="EMBL/GenBank/DDBJ databases">
        <title>Genome sequence of Rhodococcus kyotonensis KB10.</title>
        <authorList>
            <person name="Jeong H."/>
            <person name="Hong C.E."/>
            <person name="Jo S.H."/>
            <person name="Park J.M."/>
        </authorList>
    </citation>
    <scope>NUCLEOTIDE SEQUENCE [LARGE SCALE GENOMIC DNA]</scope>
    <source>
        <strain evidence="1 2">KB10</strain>
    </source>
</reference>
<keyword evidence="2" id="KW-1185">Reference proteome</keyword>
<comment type="caution">
    <text evidence="1">The sequence shown here is derived from an EMBL/GenBank/DDBJ whole genome shotgun (WGS) entry which is preliminary data.</text>
</comment>
<dbReference type="AlphaFoldDB" id="A0A177Y982"/>
<dbReference type="Proteomes" id="UP000077519">
    <property type="component" value="Unassembled WGS sequence"/>
</dbReference>
<evidence type="ECO:0000313" key="2">
    <source>
        <dbReference type="Proteomes" id="UP000077519"/>
    </source>
</evidence>
<proteinExistence type="predicted"/>
<sequence length="315" mass="34987">MKKPKWSPSQLHDLSTHGVVTRAMLREAKVSDSTLTARCAPGGPWQHALPSVYLLHNGYPTPLQRSIAALEYCGPTSMITGRVGLGAHGYGTGATPSEVHVLIPSDLRRASKSFVRVERTGRLPDPTIKGSLRVAPLVRCLVDTTRAVTSDKLCTQLFAEVLQRGEVTIADIDRELRDGPRQYGAISRRVVNELRDDAHSVAEAEAQKLYARSGLPPMLHNCNVYTESGVFIGCFDNFLDEVGWVWEVDSYAHHLSPPDHAKTMERRTHIQNQGLLLLSTLPSEIRDNPEKVLADLRSHYELARSRPRPRIVVKP</sequence>